<dbReference type="InterPro" id="IPR039657">
    <property type="entry name" value="Dimethylallyltransferase"/>
</dbReference>
<feature type="region of interest" description="Interaction with substrate tRNA" evidence="10">
    <location>
        <begin position="164"/>
        <end position="168"/>
    </location>
</feature>
<evidence type="ECO:0000256" key="9">
    <source>
        <dbReference type="ARBA" id="ARBA00049563"/>
    </source>
</evidence>
<dbReference type="Gene3D" id="1.10.20.140">
    <property type="match status" value="1"/>
</dbReference>
<dbReference type="HAMAP" id="MF_00185">
    <property type="entry name" value="IPP_trans"/>
    <property type="match status" value="1"/>
</dbReference>
<dbReference type="InterPro" id="IPR027417">
    <property type="entry name" value="P-loop_NTPase"/>
</dbReference>
<protein>
    <recommendedName>
        <fullName evidence="10">tRNA dimethylallyltransferase</fullName>
        <ecNumber evidence="10">2.5.1.75</ecNumber>
    </recommendedName>
    <alternativeName>
        <fullName evidence="10">Dimethylallyl diphosphate:tRNA dimethylallyltransferase</fullName>
        <shortName evidence="10">DMAPP:tRNA dimethylallyltransferase</shortName>
        <shortName evidence="10">DMATase</shortName>
    </alternativeName>
    <alternativeName>
        <fullName evidence="10">Isopentenyl-diphosphate:tRNA isopentenyltransferase</fullName>
        <shortName evidence="10">IPP transferase</shortName>
        <shortName evidence="10">IPPT</shortName>
        <shortName evidence="10">IPTase</shortName>
    </alternativeName>
</protein>
<evidence type="ECO:0000256" key="3">
    <source>
        <dbReference type="ARBA" id="ARBA00005842"/>
    </source>
</evidence>
<evidence type="ECO:0000256" key="13">
    <source>
        <dbReference type="RuleBase" id="RU003785"/>
    </source>
</evidence>
<dbReference type="InterPro" id="IPR018022">
    <property type="entry name" value="IPT"/>
</dbReference>
<reference evidence="14" key="1">
    <citation type="journal article" date="2020" name="mSystems">
        <title>Genome- and Community-Level Interaction Insights into Carbon Utilization and Element Cycling Functions of Hydrothermarchaeota in Hydrothermal Sediment.</title>
        <authorList>
            <person name="Zhou Z."/>
            <person name="Liu Y."/>
            <person name="Xu W."/>
            <person name="Pan J."/>
            <person name="Luo Z.H."/>
            <person name="Li M."/>
        </authorList>
    </citation>
    <scope>NUCLEOTIDE SEQUENCE [LARGE SCALE GENOMIC DNA]</scope>
    <source>
        <strain evidence="14">SpSt-1181</strain>
    </source>
</reference>
<keyword evidence="4 10" id="KW-0808">Transferase</keyword>
<sequence>MTSSSRTSVIPVITGPTASGKSLLAHELARKSGAEIISADSRQVYREMDIGTAKPSEQMLAEVRYHFIDERRIGEEFNAGDFAFEAWKRIETIIRRGKPVIVAGGSTLYVQGLIEGFSRLPAHNPAIRRRLQEELDSRGAEHLYRMLESIDPEQAATLDPTKTQRLVRSLEIIEITGRRVSELNKLRHAPPAWLSFVPVGLQVPREELYRRIEQRTDAMIEEGLVEEAKSLYLRYCSGDGQHSVNALETVGYQELFQYFDGKTTLEKAIGLIKQHTRNYAKRQLTFFKNRINVEWMAVPSDREGITHLADQLYRRFFIQ</sequence>
<dbReference type="PANTHER" id="PTHR11088">
    <property type="entry name" value="TRNA DIMETHYLALLYLTRANSFERASE"/>
    <property type="match status" value="1"/>
</dbReference>
<dbReference type="NCBIfam" id="TIGR00174">
    <property type="entry name" value="miaA"/>
    <property type="match status" value="1"/>
</dbReference>
<comment type="similarity">
    <text evidence="3 10 13">Belongs to the IPP transferase family.</text>
</comment>
<name>A0A831WV17_PROAE</name>
<comment type="subunit">
    <text evidence="10">Monomer.</text>
</comment>
<proteinExistence type="inferred from homology"/>
<evidence type="ECO:0000256" key="11">
    <source>
        <dbReference type="RuleBase" id="RU003783"/>
    </source>
</evidence>
<evidence type="ECO:0000256" key="7">
    <source>
        <dbReference type="ARBA" id="ARBA00022840"/>
    </source>
</evidence>
<dbReference type="EC" id="2.5.1.75" evidence="10"/>
<gene>
    <name evidence="10 14" type="primary">miaA</name>
    <name evidence="14" type="ORF">ENN50_06325</name>
</gene>
<comment type="caution">
    <text evidence="10">Lacks conserved residue(s) required for the propagation of feature annotation.</text>
</comment>
<dbReference type="EMBL" id="DSBW01000141">
    <property type="protein sequence ID" value="HED31286.1"/>
    <property type="molecule type" value="Genomic_DNA"/>
</dbReference>
<dbReference type="AlphaFoldDB" id="A0A831WV17"/>
<dbReference type="GO" id="GO:0006400">
    <property type="term" value="P:tRNA modification"/>
    <property type="evidence" value="ECO:0007669"/>
    <property type="project" value="TreeGrafter"/>
</dbReference>
<feature type="region of interest" description="Interaction with substrate tRNA" evidence="10">
    <location>
        <begin position="40"/>
        <end position="43"/>
    </location>
</feature>
<comment type="function">
    <text evidence="2 10 12">Catalyzes the transfer of a dimethylallyl group onto the adenine at position 37 in tRNAs that read codons beginning with uridine, leading to the formation of N6-(dimethylallyl)adenosine (i(6)A).</text>
</comment>
<comment type="caution">
    <text evidence="14">The sequence shown here is derived from an EMBL/GenBank/DDBJ whole genome shotgun (WGS) entry which is preliminary data.</text>
</comment>
<comment type="cofactor">
    <cofactor evidence="1 10">
        <name>Mg(2+)</name>
        <dbReference type="ChEBI" id="CHEBI:18420"/>
    </cofactor>
</comment>
<evidence type="ECO:0000256" key="12">
    <source>
        <dbReference type="RuleBase" id="RU003784"/>
    </source>
</evidence>
<dbReference type="Pfam" id="PF01715">
    <property type="entry name" value="IPPT"/>
    <property type="match status" value="1"/>
</dbReference>
<dbReference type="PANTHER" id="PTHR11088:SF60">
    <property type="entry name" value="TRNA DIMETHYLALLYLTRANSFERASE"/>
    <property type="match status" value="1"/>
</dbReference>
<accession>A0A831WV17</accession>
<dbReference type="Gene3D" id="3.40.50.300">
    <property type="entry name" value="P-loop containing nucleotide triphosphate hydrolases"/>
    <property type="match status" value="1"/>
</dbReference>
<evidence type="ECO:0000256" key="8">
    <source>
        <dbReference type="ARBA" id="ARBA00022842"/>
    </source>
</evidence>
<dbReference type="SUPFAM" id="SSF52540">
    <property type="entry name" value="P-loop containing nucleoside triphosphate hydrolases"/>
    <property type="match status" value="1"/>
</dbReference>
<keyword evidence="5 10" id="KW-0819">tRNA processing</keyword>
<evidence type="ECO:0000256" key="4">
    <source>
        <dbReference type="ARBA" id="ARBA00022679"/>
    </source>
</evidence>
<evidence type="ECO:0000256" key="5">
    <source>
        <dbReference type="ARBA" id="ARBA00022694"/>
    </source>
</evidence>
<keyword evidence="7 10" id="KW-0067">ATP-binding</keyword>
<feature type="binding site" evidence="10">
    <location>
        <begin position="15"/>
        <end position="22"/>
    </location>
    <ligand>
        <name>ATP</name>
        <dbReference type="ChEBI" id="CHEBI:30616"/>
    </ligand>
</feature>
<feature type="site" description="Interaction with substrate tRNA" evidence="10">
    <location>
        <position position="128"/>
    </location>
</feature>
<dbReference type="GO" id="GO:0052381">
    <property type="term" value="F:tRNA dimethylallyltransferase activity"/>
    <property type="evidence" value="ECO:0007669"/>
    <property type="project" value="UniProtKB-UniRule"/>
</dbReference>
<dbReference type="Proteomes" id="UP000886335">
    <property type="component" value="Unassembled WGS sequence"/>
</dbReference>
<organism evidence="14">
    <name type="scientific">Prosthecochloris aestuarii</name>
    <dbReference type="NCBI Taxonomy" id="1102"/>
    <lineage>
        <taxon>Bacteria</taxon>
        <taxon>Pseudomonadati</taxon>
        <taxon>Chlorobiota</taxon>
        <taxon>Chlorobiia</taxon>
        <taxon>Chlorobiales</taxon>
        <taxon>Chlorobiaceae</taxon>
        <taxon>Prosthecochloris</taxon>
    </lineage>
</organism>
<evidence type="ECO:0000256" key="10">
    <source>
        <dbReference type="HAMAP-Rule" id="MF_00185"/>
    </source>
</evidence>
<evidence type="ECO:0000256" key="2">
    <source>
        <dbReference type="ARBA" id="ARBA00003213"/>
    </source>
</evidence>
<evidence type="ECO:0000313" key="14">
    <source>
        <dbReference type="EMBL" id="HED31286.1"/>
    </source>
</evidence>
<comment type="catalytic activity">
    <reaction evidence="9 10 11">
        <text>adenosine(37) in tRNA + dimethylallyl diphosphate = N(6)-dimethylallyladenosine(37) in tRNA + diphosphate</text>
        <dbReference type="Rhea" id="RHEA:26482"/>
        <dbReference type="Rhea" id="RHEA-COMP:10162"/>
        <dbReference type="Rhea" id="RHEA-COMP:10375"/>
        <dbReference type="ChEBI" id="CHEBI:33019"/>
        <dbReference type="ChEBI" id="CHEBI:57623"/>
        <dbReference type="ChEBI" id="CHEBI:74411"/>
        <dbReference type="ChEBI" id="CHEBI:74415"/>
        <dbReference type="EC" id="2.5.1.75"/>
    </reaction>
</comment>
<keyword evidence="8 10" id="KW-0460">Magnesium</keyword>
<evidence type="ECO:0000256" key="1">
    <source>
        <dbReference type="ARBA" id="ARBA00001946"/>
    </source>
</evidence>
<evidence type="ECO:0000256" key="6">
    <source>
        <dbReference type="ARBA" id="ARBA00022741"/>
    </source>
</evidence>
<feature type="binding site" evidence="10">
    <location>
        <begin position="17"/>
        <end position="22"/>
    </location>
    <ligand>
        <name>substrate</name>
    </ligand>
</feature>
<dbReference type="GO" id="GO:0005524">
    <property type="term" value="F:ATP binding"/>
    <property type="evidence" value="ECO:0007669"/>
    <property type="project" value="UniProtKB-UniRule"/>
</dbReference>
<keyword evidence="6 10" id="KW-0547">Nucleotide-binding</keyword>
<feature type="site" description="Interaction with substrate tRNA" evidence="10">
    <location>
        <position position="106"/>
    </location>
</feature>